<sequence>MTATSEVDIYEPCSPIDFSQAPPELPIEYQLDLKRRTDSDYKKPPQLFYGFGLNIQHVLEYHRDHQLPPPPSDIQRNRA</sequence>
<proteinExistence type="predicted"/>
<accession>A0A0D0CEZ5</accession>
<dbReference type="HOGENOM" id="CLU_2606271_0_0_1"/>
<evidence type="ECO:0000313" key="1">
    <source>
        <dbReference type="EMBL" id="KIK61154.1"/>
    </source>
</evidence>
<evidence type="ECO:0000313" key="2">
    <source>
        <dbReference type="Proteomes" id="UP000053593"/>
    </source>
</evidence>
<dbReference type="Proteomes" id="UP000053593">
    <property type="component" value="Unassembled WGS sequence"/>
</dbReference>
<organism evidence="1 2">
    <name type="scientific">Collybiopsis luxurians FD-317 M1</name>
    <dbReference type="NCBI Taxonomy" id="944289"/>
    <lineage>
        <taxon>Eukaryota</taxon>
        <taxon>Fungi</taxon>
        <taxon>Dikarya</taxon>
        <taxon>Basidiomycota</taxon>
        <taxon>Agaricomycotina</taxon>
        <taxon>Agaricomycetes</taxon>
        <taxon>Agaricomycetidae</taxon>
        <taxon>Agaricales</taxon>
        <taxon>Marasmiineae</taxon>
        <taxon>Omphalotaceae</taxon>
        <taxon>Collybiopsis</taxon>
        <taxon>Collybiopsis luxurians</taxon>
    </lineage>
</organism>
<dbReference type="AlphaFoldDB" id="A0A0D0CEZ5"/>
<protein>
    <submittedName>
        <fullName evidence="1">Uncharacterized protein</fullName>
    </submittedName>
</protein>
<name>A0A0D0CEZ5_9AGAR</name>
<dbReference type="EMBL" id="KN834772">
    <property type="protein sequence ID" value="KIK61154.1"/>
    <property type="molecule type" value="Genomic_DNA"/>
</dbReference>
<reference evidence="1 2" key="1">
    <citation type="submission" date="2014-04" db="EMBL/GenBank/DDBJ databases">
        <title>Evolutionary Origins and Diversification of the Mycorrhizal Mutualists.</title>
        <authorList>
            <consortium name="DOE Joint Genome Institute"/>
            <consortium name="Mycorrhizal Genomics Consortium"/>
            <person name="Kohler A."/>
            <person name="Kuo A."/>
            <person name="Nagy L.G."/>
            <person name="Floudas D."/>
            <person name="Copeland A."/>
            <person name="Barry K.W."/>
            <person name="Cichocki N."/>
            <person name="Veneault-Fourrey C."/>
            <person name="LaButti K."/>
            <person name="Lindquist E.A."/>
            <person name="Lipzen A."/>
            <person name="Lundell T."/>
            <person name="Morin E."/>
            <person name="Murat C."/>
            <person name="Riley R."/>
            <person name="Ohm R."/>
            <person name="Sun H."/>
            <person name="Tunlid A."/>
            <person name="Henrissat B."/>
            <person name="Grigoriev I.V."/>
            <person name="Hibbett D.S."/>
            <person name="Martin F."/>
        </authorList>
    </citation>
    <scope>NUCLEOTIDE SEQUENCE [LARGE SCALE GENOMIC DNA]</scope>
    <source>
        <strain evidence="1 2">FD-317 M1</strain>
    </source>
</reference>
<keyword evidence="2" id="KW-1185">Reference proteome</keyword>
<gene>
    <name evidence="1" type="ORF">GYMLUDRAFT_590162</name>
</gene>
<dbReference type="OrthoDB" id="2848553at2759"/>